<sequence length="68" mass="7731">MKEKSIVDEFYSCTYLEALVVKGKQTFLALNLAIWMNEQSKVNDKQQIRGVEDLVIIIDLAAIEVGEK</sequence>
<dbReference type="Proteomes" id="UP000233837">
    <property type="component" value="Unassembled WGS sequence"/>
</dbReference>
<accession>A0A2I0W1M4</accession>
<dbReference type="AlphaFoldDB" id="A0A2I0W1M4"/>
<reference evidence="1 2" key="1">
    <citation type="journal article" date="2016" name="Sci. Rep.">
        <title>The Dendrobium catenatum Lindl. genome sequence provides insights into polysaccharide synthase, floral development and adaptive evolution.</title>
        <authorList>
            <person name="Zhang G.Q."/>
            <person name="Xu Q."/>
            <person name="Bian C."/>
            <person name="Tsai W.C."/>
            <person name="Yeh C.M."/>
            <person name="Liu K.W."/>
            <person name="Yoshida K."/>
            <person name="Zhang L.S."/>
            <person name="Chang S.B."/>
            <person name="Chen F."/>
            <person name="Shi Y."/>
            <person name="Su Y.Y."/>
            <person name="Zhang Y.Q."/>
            <person name="Chen L.J."/>
            <person name="Yin Y."/>
            <person name="Lin M."/>
            <person name="Huang H."/>
            <person name="Deng H."/>
            <person name="Wang Z.W."/>
            <person name="Zhu S.L."/>
            <person name="Zhao X."/>
            <person name="Deng C."/>
            <person name="Niu S.C."/>
            <person name="Huang J."/>
            <person name="Wang M."/>
            <person name="Liu G.H."/>
            <person name="Yang H.J."/>
            <person name="Xiao X.J."/>
            <person name="Hsiao Y.Y."/>
            <person name="Wu W.L."/>
            <person name="Chen Y.Y."/>
            <person name="Mitsuda N."/>
            <person name="Ohme-Takagi M."/>
            <person name="Luo Y.B."/>
            <person name="Van de Peer Y."/>
            <person name="Liu Z.J."/>
        </authorList>
    </citation>
    <scope>NUCLEOTIDE SEQUENCE [LARGE SCALE GENOMIC DNA]</scope>
    <source>
        <tissue evidence="1">The whole plant</tissue>
    </source>
</reference>
<reference evidence="1 2" key="2">
    <citation type="journal article" date="2017" name="Nature">
        <title>The Apostasia genome and the evolution of orchids.</title>
        <authorList>
            <person name="Zhang G.Q."/>
            <person name="Liu K.W."/>
            <person name="Li Z."/>
            <person name="Lohaus R."/>
            <person name="Hsiao Y.Y."/>
            <person name="Niu S.C."/>
            <person name="Wang J.Y."/>
            <person name="Lin Y.C."/>
            <person name="Xu Q."/>
            <person name="Chen L.J."/>
            <person name="Yoshida K."/>
            <person name="Fujiwara S."/>
            <person name="Wang Z.W."/>
            <person name="Zhang Y.Q."/>
            <person name="Mitsuda N."/>
            <person name="Wang M."/>
            <person name="Liu G.H."/>
            <person name="Pecoraro L."/>
            <person name="Huang H.X."/>
            <person name="Xiao X.J."/>
            <person name="Lin M."/>
            <person name="Wu X.Y."/>
            <person name="Wu W.L."/>
            <person name="Chen Y.Y."/>
            <person name="Chang S.B."/>
            <person name="Sakamoto S."/>
            <person name="Ohme-Takagi M."/>
            <person name="Yagi M."/>
            <person name="Zeng S.J."/>
            <person name="Shen C.Y."/>
            <person name="Yeh C.M."/>
            <person name="Luo Y.B."/>
            <person name="Tsai W.C."/>
            <person name="Van de Peer Y."/>
            <person name="Liu Z.J."/>
        </authorList>
    </citation>
    <scope>NUCLEOTIDE SEQUENCE [LARGE SCALE GENOMIC DNA]</scope>
    <source>
        <tissue evidence="1">The whole plant</tissue>
    </source>
</reference>
<gene>
    <name evidence="1" type="ORF">MA16_Dca012898</name>
</gene>
<name>A0A2I0W1M4_9ASPA</name>
<proteinExistence type="predicted"/>
<evidence type="ECO:0000313" key="1">
    <source>
        <dbReference type="EMBL" id="PKU69564.1"/>
    </source>
</evidence>
<dbReference type="EMBL" id="KZ503020">
    <property type="protein sequence ID" value="PKU69564.1"/>
    <property type="molecule type" value="Genomic_DNA"/>
</dbReference>
<evidence type="ECO:0000313" key="2">
    <source>
        <dbReference type="Proteomes" id="UP000233837"/>
    </source>
</evidence>
<keyword evidence="2" id="KW-1185">Reference proteome</keyword>
<protein>
    <submittedName>
        <fullName evidence="1">Uncharacterized protein</fullName>
    </submittedName>
</protein>
<organism evidence="1 2">
    <name type="scientific">Dendrobium catenatum</name>
    <dbReference type="NCBI Taxonomy" id="906689"/>
    <lineage>
        <taxon>Eukaryota</taxon>
        <taxon>Viridiplantae</taxon>
        <taxon>Streptophyta</taxon>
        <taxon>Embryophyta</taxon>
        <taxon>Tracheophyta</taxon>
        <taxon>Spermatophyta</taxon>
        <taxon>Magnoliopsida</taxon>
        <taxon>Liliopsida</taxon>
        <taxon>Asparagales</taxon>
        <taxon>Orchidaceae</taxon>
        <taxon>Epidendroideae</taxon>
        <taxon>Malaxideae</taxon>
        <taxon>Dendrobiinae</taxon>
        <taxon>Dendrobium</taxon>
    </lineage>
</organism>